<evidence type="ECO:0000256" key="5">
    <source>
        <dbReference type="ARBA" id="ARBA00022737"/>
    </source>
</evidence>
<dbReference type="PANTHER" id="PTHR15729">
    <property type="entry name" value="CDC42 GTPASE-ACTIVATING PROTEIN"/>
    <property type="match status" value="1"/>
</dbReference>
<dbReference type="GO" id="GO:0005096">
    <property type="term" value="F:GTPase activator activity"/>
    <property type="evidence" value="ECO:0007669"/>
    <property type="project" value="UniProtKB-KW"/>
</dbReference>
<feature type="compositionally biased region" description="Polar residues" evidence="14">
    <location>
        <begin position="642"/>
        <end position="656"/>
    </location>
</feature>
<feature type="compositionally biased region" description="Basic and acidic residues" evidence="14">
    <location>
        <begin position="1088"/>
        <end position="1104"/>
    </location>
</feature>
<feature type="compositionally biased region" description="Basic and acidic residues" evidence="14">
    <location>
        <begin position="1243"/>
        <end position="1261"/>
    </location>
</feature>
<dbReference type="GO" id="GO:0007264">
    <property type="term" value="P:small GTPase-mediated signal transduction"/>
    <property type="evidence" value="ECO:0007669"/>
    <property type="project" value="TreeGrafter"/>
</dbReference>
<proteinExistence type="inferred from homology"/>
<dbReference type="GO" id="GO:0008270">
    <property type="term" value="F:zinc ion binding"/>
    <property type="evidence" value="ECO:0007669"/>
    <property type="project" value="UniProtKB-KW"/>
</dbReference>
<keyword evidence="13" id="KW-0175">Coiled coil</keyword>
<feature type="compositionally biased region" description="Basic and acidic residues" evidence="14">
    <location>
        <begin position="476"/>
        <end position="514"/>
    </location>
</feature>
<feature type="compositionally biased region" description="Basic and acidic residues" evidence="14">
    <location>
        <begin position="1221"/>
        <end position="1235"/>
    </location>
</feature>
<dbReference type="InterPro" id="IPR051576">
    <property type="entry name" value="PX-Rho_GAP"/>
</dbReference>
<dbReference type="FunFam" id="3.30.160.60:FF:000339">
    <property type="entry name" value="zinc finger protein 300"/>
    <property type="match status" value="1"/>
</dbReference>
<feature type="domain" description="C2H2-type" evidence="15">
    <location>
        <begin position="2011"/>
        <end position="2038"/>
    </location>
</feature>
<dbReference type="SMART" id="SM00324">
    <property type="entry name" value="RhoGAP"/>
    <property type="match status" value="1"/>
</dbReference>
<dbReference type="Proteomes" id="UP001274896">
    <property type="component" value="Unassembled WGS sequence"/>
</dbReference>
<feature type="region of interest" description="Disordered" evidence="14">
    <location>
        <begin position="294"/>
        <end position="354"/>
    </location>
</feature>
<evidence type="ECO:0000259" key="16">
    <source>
        <dbReference type="PROSITE" id="PS50238"/>
    </source>
</evidence>
<feature type="compositionally biased region" description="Basic and acidic residues" evidence="14">
    <location>
        <begin position="983"/>
        <end position="1019"/>
    </location>
</feature>
<feature type="coiled-coil region" evidence="13">
    <location>
        <begin position="1713"/>
        <end position="1740"/>
    </location>
</feature>
<dbReference type="SMART" id="SM00355">
    <property type="entry name" value="ZnF_C2H2"/>
    <property type="match status" value="5"/>
</dbReference>
<feature type="domain" description="C2H2-type" evidence="15">
    <location>
        <begin position="2039"/>
        <end position="2066"/>
    </location>
</feature>
<evidence type="ECO:0000259" key="15">
    <source>
        <dbReference type="PROSITE" id="PS50157"/>
    </source>
</evidence>
<feature type="compositionally biased region" description="Acidic residues" evidence="14">
    <location>
        <begin position="1107"/>
        <end position="1122"/>
    </location>
</feature>
<feature type="region of interest" description="Disordered" evidence="14">
    <location>
        <begin position="1777"/>
        <end position="1822"/>
    </location>
</feature>
<keyword evidence="3" id="KW-0343">GTPase activation</keyword>
<dbReference type="InterPro" id="IPR008936">
    <property type="entry name" value="Rho_GTPase_activation_prot"/>
</dbReference>
<feature type="region of interest" description="Disordered" evidence="14">
    <location>
        <begin position="1185"/>
        <end position="1314"/>
    </location>
</feature>
<evidence type="ECO:0000256" key="2">
    <source>
        <dbReference type="ARBA" id="ARBA00006991"/>
    </source>
</evidence>
<evidence type="ECO:0000256" key="12">
    <source>
        <dbReference type="PROSITE-ProRule" id="PRU00042"/>
    </source>
</evidence>
<feature type="compositionally biased region" description="Polar residues" evidence="14">
    <location>
        <begin position="889"/>
        <end position="914"/>
    </location>
</feature>
<feature type="region of interest" description="Disordered" evidence="14">
    <location>
        <begin position="635"/>
        <end position="661"/>
    </location>
</feature>
<dbReference type="FunFam" id="3.30.160.60:FF:001506">
    <property type="entry name" value="Zinc finger protein"/>
    <property type="match status" value="1"/>
</dbReference>
<dbReference type="Pfam" id="PF00620">
    <property type="entry name" value="RhoGAP"/>
    <property type="match status" value="1"/>
</dbReference>
<evidence type="ECO:0000256" key="1">
    <source>
        <dbReference type="ARBA" id="ARBA00004123"/>
    </source>
</evidence>
<dbReference type="PANTHER" id="PTHR15729:SF12">
    <property type="entry name" value="RHO GTPASE-ACTIVATING PROTEIN 30"/>
    <property type="match status" value="1"/>
</dbReference>
<feature type="region of interest" description="Disordered" evidence="14">
    <location>
        <begin position="1572"/>
        <end position="1595"/>
    </location>
</feature>
<feature type="region of interest" description="Disordered" evidence="14">
    <location>
        <begin position="784"/>
        <end position="927"/>
    </location>
</feature>
<feature type="compositionally biased region" description="Acidic residues" evidence="14">
    <location>
        <begin position="688"/>
        <end position="709"/>
    </location>
</feature>
<feature type="region of interest" description="Disordered" evidence="14">
    <location>
        <begin position="387"/>
        <end position="412"/>
    </location>
</feature>
<dbReference type="InterPro" id="IPR000198">
    <property type="entry name" value="RhoGAP_dom"/>
</dbReference>
<feature type="domain" description="Rho-GAP" evidence="16">
    <location>
        <begin position="17"/>
        <end position="212"/>
    </location>
</feature>
<dbReference type="CDD" id="cd04384">
    <property type="entry name" value="RhoGAP_CdGAP"/>
    <property type="match status" value="1"/>
</dbReference>
<comment type="similarity">
    <text evidence="2">Belongs to the krueppel C2H2-type zinc-finger protein family.</text>
</comment>
<feature type="compositionally biased region" description="Basic and acidic residues" evidence="14">
    <location>
        <begin position="1051"/>
        <end position="1078"/>
    </location>
</feature>
<dbReference type="PROSITE" id="PS50157">
    <property type="entry name" value="ZINC_FINGER_C2H2_2"/>
    <property type="match status" value="5"/>
</dbReference>
<evidence type="ECO:0000256" key="11">
    <source>
        <dbReference type="ARBA" id="ARBA00023242"/>
    </source>
</evidence>
<feature type="domain" description="C2H2-type" evidence="15">
    <location>
        <begin position="1654"/>
        <end position="1681"/>
    </location>
</feature>
<evidence type="ECO:0000256" key="13">
    <source>
        <dbReference type="SAM" id="Coils"/>
    </source>
</evidence>
<comment type="caution">
    <text evidence="17">The sequence shown here is derived from an EMBL/GenBank/DDBJ whole genome shotgun (WGS) entry which is preliminary data.</text>
</comment>
<gene>
    <name evidence="17" type="ORF">QTP70_028748</name>
</gene>
<evidence type="ECO:0000256" key="4">
    <source>
        <dbReference type="ARBA" id="ARBA00022723"/>
    </source>
</evidence>
<evidence type="ECO:0008006" key="19">
    <source>
        <dbReference type="Google" id="ProtNLM"/>
    </source>
</evidence>
<organism evidence="17 18">
    <name type="scientific">Hemibagrus guttatus</name>
    <dbReference type="NCBI Taxonomy" id="175788"/>
    <lineage>
        <taxon>Eukaryota</taxon>
        <taxon>Metazoa</taxon>
        <taxon>Chordata</taxon>
        <taxon>Craniata</taxon>
        <taxon>Vertebrata</taxon>
        <taxon>Euteleostomi</taxon>
        <taxon>Actinopterygii</taxon>
        <taxon>Neopterygii</taxon>
        <taxon>Teleostei</taxon>
        <taxon>Ostariophysi</taxon>
        <taxon>Siluriformes</taxon>
        <taxon>Bagridae</taxon>
        <taxon>Hemibagrus</taxon>
    </lineage>
</organism>
<feature type="region of interest" description="Disordered" evidence="14">
    <location>
        <begin position="688"/>
        <end position="714"/>
    </location>
</feature>
<feature type="compositionally biased region" description="Basic and acidic residues" evidence="14">
    <location>
        <begin position="1031"/>
        <end position="1040"/>
    </location>
</feature>
<feature type="compositionally biased region" description="Basic and acidic residues" evidence="14">
    <location>
        <begin position="1274"/>
        <end position="1283"/>
    </location>
</feature>
<reference evidence="17" key="1">
    <citation type="submission" date="2023-06" db="EMBL/GenBank/DDBJ databases">
        <title>Male Hemibagrus guttatus genome.</title>
        <authorList>
            <person name="Bian C."/>
        </authorList>
    </citation>
    <scope>NUCLEOTIDE SEQUENCE</scope>
    <source>
        <strain evidence="17">Male_cb2023</strain>
        <tissue evidence="17">Muscle</tissue>
    </source>
</reference>
<comment type="subcellular location">
    <subcellularLocation>
        <location evidence="1">Nucleus</location>
    </subcellularLocation>
</comment>
<protein>
    <recommendedName>
        <fullName evidence="19">Rho GTPase-activating protein 30</fullName>
    </recommendedName>
</protein>
<feature type="compositionally biased region" description="Acidic residues" evidence="14">
    <location>
        <begin position="515"/>
        <end position="529"/>
    </location>
</feature>
<sequence length="2066" mass="231703">MKRGRRKGGNKDKVFGCDLVDHLVATSQEIPQVLRSCSMFIEEHGIVDGIYRLSGVSSNTQKLRSEFDSEGSPDLYKDVYLQDIHCISSLCKAYFRELPNPLLTYQLYDHFAEAVAVQLEDERLVKIKEVLKELPQPHYRTLEYLMKHLVRMATFSDQTNMHARNLAIVWAPNLLRSKDIEASGLNGTAAFMEVRVQSIVVEFILTHVAQLFPESDPGPNAERRKSLPSPSILSSQEDHFFKALPFQYPGNMSPGDGPPAMRPYHAIIDGTDKRKGSLKGRKWKSIFNLGGRLHDPRKKKYAPKEKEKNTLRPAKSMDSLSSGPYMQEDSRNASPHISPLAMPSGTAEGGSAGGGGVASGYAVTYRRTGGASVSMVSGGGGAHGTYRSLDPGAGANADKLQTPSQAMPSRAERRAGMHISGPFSVTVPLHITSGLALGVLQGGRAEEEELRQGQNEEEQQKKDKKDDAEEKETEPDEGKVPTDKKTGSMNDNKEKKMDNVSEENGEKVVKREDREPEEAGPEEREESEDKGERDQYSSEEEVSNKGQHTTDKPSVSEDQDGEGYMVMKGVVMQCSGRDGGQNESLNLSPQEDENPDNELPLDFQDTFGFLDQMDLPTSNQINEFSVEPPAFYMEEDEEDYTLSPSQSHPIMETSQLDLPPYASRPLSNKSCSLPYKCYPFQPAITFSSDEDCYSGPSDDADADADVDSSDSDKGEYEDMFIKSLPSGYQFQQLTWEVTPDIMLDSNSNVESQNNNQSELLNQTHAISKDKIQDCPPVSQSADMEMIANNADDQCVNEADLSPLPLETEHLNVERKEDEDRSAENDGEDQSDSEKPGNVNEPIQEENKKMESTDSKDETLTCRKGSSHTDSHSTDDENQEDTYFGPDPPSTTGEASDSGTVETSCTTDPVTNEEPASSEDQNESTDSYVGIAESETIVDVTSPELQSSQNKIENDKLSGKAELILHTNVQKEADGNELEGIVLSEEREVGKEGEEERDAREREENTILKGESMESEHTEEEKNDEGPANQVDVHKMVKDSDMVPQEDQTYLENKREDVDIEKQKESSDEGNKNDQQMKEDDVEEEIETEKDCHLEGVAELKKGSVPEELSEEDDRLSEDGEEQQPEKEKDSKREEKHEDPSTSDREKPLRPPRMKERDGAGAGLGLGVGRTVIMSKHKMYQVKAVPVVPPKPQHSKITAFRQQFQQRDTEKQQKPIQSTNTERQHTDKELPKKESENEIGDVAQNHDCHNTEKEKGIDRETAEESEEGQGNTQLKDTKSCHSLEGEVEQDRDEQKQRRGTWDGGSLRKKGQNELDQESKRTSCISMCFDEAVARATARNRPRFLRTMSSVDIHSQLASIIERFAKGALVEMTKIVDKDSALLRAEIARRQMEVEALLCKLQFAESELRSARQAAATRQSAANRRSVAVQVTITAALQDPNDTHTDTHMDASSNAKEDRAEAFQVKEERTELKPWDNADEIEETRVCWEEERLASNTSGEAGLHEAKPGVIWDSPELEDFNMRPEASQDTTNADQGHHSTNASPNPREENNIHFQYQQTTDCDAAQHRLNRYSNTNSNTAAHPPAIEHRGDGMGAGEKSSRCAQCGKTFTTRFYLKIHQRIHTGERPYTCLQCGKRFYCNSHLISHQRCHTGEKPYSCEECGKSYSHLNSLKLHQRSHTEEETRITAILDVLTKAAVAEISQLIQDDSAVYHREMKRREDEIEGLKKRLQVTEKELKKVQTTALGRCSVGVQVEMLATDLMTCRKEAPPANHMEAYKMSSVQELEEEKPQLPDKTFASSHHATKEPRAPAEPTKQRDPRCDEEEFSSLEFEMKIEQVEELVDQELSLPRADYGMADPSVSSEHKTDPRDAQLWPSLEDNSANEFSIPDGCIGLEQYEQIPTDQCLAQVMKDPLNLHPDNTSNKHIDSFASAHARIDREMHFEGNIAKSSEYGQIRDSLGHIKASRPPHSNKHRQSFSAVPRSHAHLPTNTFSVLDMAPMRQNTQASHVGSKPFRCEECGKGFTQRMRLITHKRIHTGEKPYHCQLCGKMFSRQDNCLRHVRLHSAQGW</sequence>
<dbReference type="EMBL" id="JAUCMX010000022">
    <property type="protein sequence ID" value="KAK3513726.1"/>
    <property type="molecule type" value="Genomic_DNA"/>
</dbReference>
<feature type="compositionally biased region" description="Polar residues" evidence="14">
    <location>
        <begin position="1525"/>
        <end position="1542"/>
    </location>
</feature>
<accession>A0AAE0Q4T5</accession>
<dbReference type="SUPFAM" id="SSF57667">
    <property type="entry name" value="beta-beta-alpha zinc fingers"/>
    <property type="match status" value="3"/>
</dbReference>
<keyword evidence="6 12" id="KW-0863">Zinc-finger</keyword>
<dbReference type="FunFam" id="1.10.555.10:FF:000002">
    <property type="entry name" value="rho GTPase-activating protein 32 isoform X1"/>
    <property type="match status" value="1"/>
</dbReference>
<dbReference type="InterPro" id="IPR013087">
    <property type="entry name" value="Znf_C2H2_type"/>
</dbReference>
<evidence type="ECO:0000256" key="6">
    <source>
        <dbReference type="ARBA" id="ARBA00022771"/>
    </source>
</evidence>
<keyword evidence="7" id="KW-0862">Zinc</keyword>
<feature type="compositionally biased region" description="Basic and acidic residues" evidence="14">
    <location>
        <begin position="1123"/>
        <end position="1158"/>
    </location>
</feature>
<dbReference type="GO" id="GO:0003677">
    <property type="term" value="F:DNA binding"/>
    <property type="evidence" value="ECO:0007669"/>
    <property type="project" value="UniProtKB-KW"/>
</dbReference>
<feature type="compositionally biased region" description="Basic and acidic residues" evidence="14">
    <location>
        <begin position="458"/>
        <end position="468"/>
    </location>
</feature>
<dbReference type="FunFam" id="3.30.160.60:FF:001119">
    <property type="entry name" value="zinc finger protein 408"/>
    <property type="match status" value="1"/>
</dbReference>
<dbReference type="Pfam" id="PF00096">
    <property type="entry name" value="zf-C2H2"/>
    <property type="match status" value="3"/>
</dbReference>
<keyword evidence="9" id="KW-0238">DNA-binding</keyword>
<keyword evidence="5" id="KW-0677">Repeat</keyword>
<keyword evidence="18" id="KW-1185">Reference proteome</keyword>
<feature type="domain" description="C2H2-type" evidence="15">
    <location>
        <begin position="1626"/>
        <end position="1653"/>
    </location>
</feature>
<evidence type="ECO:0000256" key="10">
    <source>
        <dbReference type="ARBA" id="ARBA00023163"/>
    </source>
</evidence>
<feature type="compositionally biased region" description="Basic and acidic residues" evidence="14">
    <location>
        <begin position="844"/>
        <end position="874"/>
    </location>
</feature>
<evidence type="ECO:0000256" key="3">
    <source>
        <dbReference type="ARBA" id="ARBA00022468"/>
    </source>
</evidence>
<evidence type="ECO:0000256" key="8">
    <source>
        <dbReference type="ARBA" id="ARBA00023015"/>
    </source>
</evidence>
<dbReference type="FunFam" id="3.30.160.60:FF:000478">
    <property type="entry name" value="Zinc finger protein 133"/>
    <property type="match status" value="1"/>
</dbReference>
<keyword evidence="4" id="KW-0479">Metal-binding</keyword>
<dbReference type="FunFam" id="3.30.160.60:FF:000690">
    <property type="entry name" value="Zinc finger protein 354C"/>
    <property type="match status" value="1"/>
</dbReference>
<name>A0AAE0Q4T5_9TELE</name>
<keyword evidence="11" id="KW-0539">Nucleus</keyword>
<evidence type="ECO:0000256" key="9">
    <source>
        <dbReference type="ARBA" id="ARBA00023125"/>
    </source>
</evidence>
<evidence type="ECO:0000256" key="7">
    <source>
        <dbReference type="ARBA" id="ARBA00022833"/>
    </source>
</evidence>
<dbReference type="Gene3D" id="1.10.555.10">
    <property type="entry name" value="Rho GTPase activation protein"/>
    <property type="match status" value="1"/>
</dbReference>
<dbReference type="Gene3D" id="3.30.160.60">
    <property type="entry name" value="Classic Zinc Finger"/>
    <property type="match status" value="5"/>
</dbReference>
<keyword evidence="8" id="KW-0805">Transcription regulation</keyword>
<feature type="compositionally biased region" description="Low complexity" evidence="14">
    <location>
        <begin position="745"/>
        <end position="762"/>
    </location>
</feature>
<feature type="region of interest" description="Disordered" evidence="14">
    <location>
        <begin position="444"/>
        <end position="603"/>
    </location>
</feature>
<feature type="region of interest" description="Disordered" evidence="14">
    <location>
        <begin position="745"/>
        <end position="764"/>
    </location>
</feature>
<feature type="domain" description="C2H2-type" evidence="15">
    <location>
        <begin position="1598"/>
        <end position="1625"/>
    </location>
</feature>
<feature type="compositionally biased region" description="Basic and acidic residues" evidence="14">
    <location>
        <begin position="806"/>
        <end position="823"/>
    </location>
</feature>
<dbReference type="PROSITE" id="PS50238">
    <property type="entry name" value="RHOGAP"/>
    <property type="match status" value="1"/>
</dbReference>
<evidence type="ECO:0000313" key="17">
    <source>
        <dbReference type="EMBL" id="KAK3513726.1"/>
    </source>
</evidence>
<evidence type="ECO:0000256" key="14">
    <source>
        <dbReference type="SAM" id="MobiDB-lite"/>
    </source>
</evidence>
<feature type="region of interest" description="Disordered" evidence="14">
    <location>
        <begin position="1524"/>
        <end position="1547"/>
    </location>
</feature>
<evidence type="ECO:0000313" key="18">
    <source>
        <dbReference type="Proteomes" id="UP001274896"/>
    </source>
</evidence>
<keyword evidence="10" id="KW-0804">Transcription</keyword>
<dbReference type="GO" id="GO:0005634">
    <property type="term" value="C:nucleus"/>
    <property type="evidence" value="ECO:0007669"/>
    <property type="project" value="UniProtKB-SubCell"/>
</dbReference>
<dbReference type="PROSITE" id="PS00028">
    <property type="entry name" value="ZINC_FINGER_C2H2_1"/>
    <property type="match status" value="5"/>
</dbReference>
<feature type="region of interest" description="Disordered" evidence="14">
    <location>
        <begin position="975"/>
        <end position="1165"/>
    </location>
</feature>
<dbReference type="SUPFAM" id="SSF48350">
    <property type="entry name" value="GTPase activation domain, GAP"/>
    <property type="match status" value="1"/>
</dbReference>
<dbReference type="InterPro" id="IPR036236">
    <property type="entry name" value="Znf_C2H2_sf"/>
</dbReference>
<feature type="compositionally biased region" description="Basic and acidic residues" evidence="14">
    <location>
        <begin position="1800"/>
        <end position="1817"/>
    </location>
</feature>